<sequence>KKENSTQEQIEENEKCWADLRANPDAQFLAQAEEIRDKLNGLELKKNSTPYRREDKKLRQ</sequence>
<evidence type="ECO:0000313" key="2">
    <source>
        <dbReference type="EMBL" id="CAA2975916.1"/>
    </source>
</evidence>
<evidence type="ECO:0000313" key="3">
    <source>
        <dbReference type="Proteomes" id="UP000594638"/>
    </source>
</evidence>
<comment type="caution">
    <text evidence="2">The sequence shown here is derived from an EMBL/GenBank/DDBJ whole genome shotgun (WGS) entry which is preliminary data.</text>
</comment>
<protein>
    <submittedName>
        <fullName evidence="2">Uncharacterized protein</fullName>
    </submittedName>
</protein>
<dbReference type="PANTHER" id="PTHR37755">
    <property type="entry name" value="PROTEIN TIC 56, CHLOROPLASTIC"/>
    <property type="match status" value="1"/>
</dbReference>
<organism evidence="2 3">
    <name type="scientific">Olea europaea subsp. europaea</name>
    <dbReference type="NCBI Taxonomy" id="158383"/>
    <lineage>
        <taxon>Eukaryota</taxon>
        <taxon>Viridiplantae</taxon>
        <taxon>Streptophyta</taxon>
        <taxon>Embryophyta</taxon>
        <taxon>Tracheophyta</taxon>
        <taxon>Spermatophyta</taxon>
        <taxon>Magnoliopsida</taxon>
        <taxon>eudicotyledons</taxon>
        <taxon>Gunneridae</taxon>
        <taxon>Pentapetalae</taxon>
        <taxon>asterids</taxon>
        <taxon>lamiids</taxon>
        <taxon>Lamiales</taxon>
        <taxon>Oleaceae</taxon>
        <taxon>Oleeae</taxon>
        <taxon>Olea</taxon>
    </lineage>
</organism>
<dbReference type="PANTHER" id="PTHR37755:SF1">
    <property type="entry name" value="PROTEIN TIC 56, CHLOROPLASTIC"/>
    <property type="match status" value="1"/>
</dbReference>
<name>A0A8S0RB58_OLEEU</name>
<dbReference type="InterPro" id="IPR037471">
    <property type="entry name" value="TIC56"/>
</dbReference>
<dbReference type="AlphaFoldDB" id="A0A8S0RB58"/>
<proteinExistence type="predicted"/>
<dbReference type="OrthoDB" id="1731086at2759"/>
<feature type="non-terminal residue" evidence="2">
    <location>
        <position position="1"/>
    </location>
</feature>
<feature type="region of interest" description="Disordered" evidence="1">
    <location>
        <begin position="40"/>
        <end position="60"/>
    </location>
</feature>
<dbReference type="GO" id="GO:0009706">
    <property type="term" value="C:chloroplast inner membrane"/>
    <property type="evidence" value="ECO:0007669"/>
    <property type="project" value="TreeGrafter"/>
</dbReference>
<dbReference type="Proteomes" id="UP000594638">
    <property type="component" value="Unassembled WGS sequence"/>
</dbReference>
<feature type="non-terminal residue" evidence="2">
    <location>
        <position position="60"/>
    </location>
</feature>
<reference evidence="2 3" key="1">
    <citation type="submission" date="2019-12" db="EMBL/GenBank/DDBJ databases">
        <authorList>
            <person name="Alioto T."/>
            <person name="Alioto T."/>
            <person name="Gomez Garrido J."/>
        </authorList>
    </citation>
    <scope>NUCLEOTIDE SEQUENCE [LARGE SCALE GENOMIC DNA]</scope>
</reference>
<keyword evidence="3" id="KW-1185">Reference proteome</keyword>
<dbReference type="Gramene" id="OE9A034311T1">
    <property type="protein sequence ID" value="OE9A034311C1"/>
    <property type="gene ID" value="OE9A034311"/>
</dbReference>
<accession>A0A8S0RB58</accession>
<dbReference type="EMBL" id="CACTIH010002324">
    <property type="protein sequence ID" value="CAA2975916.1"/>
    <property type="molecule type" value="Genomic_DNA"/>
</dbReference>
<gene>
    <name evidence="2" type="ORF">OLEA9_A034311</name>
</gene>
<dbReference type="GO" id="GO:0045037">
    <property type="term" value="P:protein import into chloroplast stroma"/>
    <property type="evidence" value="ECO:0007669"/>
    <property type="project" value="TreeGrafter"/>
</dbReference>
<evidence type="ECO:0000256" key="1">
    <source>
        <dbReference type="SAM" id="MobiDB-lite"/>
    </source>
</evidence>